<geneLocation type="plasmid" evidence="4">
    <name>pHRC017</name>
</geneLocation>
<dbReference type="GO" id="GO:0003677">
    <property type="term" value="F:DNA binding"/>
    <property type="evidence" value="ECO:0007669"/>
    <property type="project" value="UniProtKB-KW"/>
</dbReference>
<dbReference type="InterPro" id="IPR036388">
    <property type="entry name" value="WH-like_DNA-bd_sf"/>
</dbReference>
<dbReference type="CDD" id="cd06170">
    <property type="entry name" value="LuxR_C_like"/>
    <property type="match status" value="1"/>
</dbReference>
<dbReference type="EMBL" id="JQ665880">
    <property type="protein sequence ID" value="AFJ91632.1"/>
    <property type="molecule type" value="Genomic_DNA"/>
</dbReference>
<accession>I2E2B4</accession>
<dbReference type="PANTHER" id="PTHR44688">
    <property type="entry name" value="DNA-BINDING TRANSCRIPTIONAL ACTIVATOR DEVR_DOSR"/>
    <property type="match status" value="1"/>
</dbReference>
<evidence type="ECO:0000256" key="1">
    <source>
        <dbReference type="ARBA" id="ARBA00023015"/>
    </source>
</evidence>
<reference evidence="4" key="1">
    <citation type="journal article" date="2012" name="Mol. Plant Microbe Interact.">
        <title>Rhizobial plasmids that cause impaired symbiotic nitrogen fixation and enhanced host invasion.</title>
        <authorList>
            <person name="Crook M.B."/>
            <person name="Lindsay D.P."/>
            <person name="Biggs M.B."/>
            <person name="Bentley J.S."/>
            <person name="Price J.C."/>
            <person name="Clement S.C."/>
            <person name="Clement M.J."/>
            <person name="Long S.R."/>
            <person name="Griffitts J.S."/>
        </authorList>
    </citation>
    <scope>NUCLEOTIDE SEQUENCE</scope>
    <source>
        <strain evidence="4">C017</strain>
        <plasmid evidence="4">pHRC017</plasmid>
    </source>
</reference>
<sequence length="252" mass="28509">MTTESEVARAFDIFLRQMNEEKSVDQMVENISVFARNFKCSSIAYGPQTSVQNMQIKCKIKLPTLPTILTYPKEWQEHCLKNGYDRLAPSIRMGHSQSSPLLWDHAYKDPNTTDRERRIFDEARELGLETGVTIPLPGRLGNFPTMSFVQSERSGLSKTAVWYLKSAAQVFHEKVEGCVDWKAGFPSLTARETECIGWVAKEKTSWAIAIILGITSHTVDFHIKNVLAKWGVESRTDAAMLAEHLGLIEPQF</sequence>
<dbReference type="InterPro" id="IPR000792">
    <property type="entry name" value="Tscrpt_reg_LuxR_C"/>
</dbReference>
<dbReference type="Pfam" id="PF00196">
    <property type="entry name" value="GerE"/>
    <property type="match status" value="1"/>
</dbReference>
<organism evidence="4">
    <name type="scientific">Rhizobium meliloti</name>
    <name type="common">Ensifer meliloti</name>
    <name type="synonym">Sinorhizobium meliloti</name>
    <dbReference type="NCBI Taxonomy" id="382"/>
    <lineage>
        <taxon>Bacteria</taxon>
        <taxon>Pseudomonadati</taxon>
        <taxon>Pseudomonadota</taxon>
        <taxon>Alphaproteobacteria</taxon>
        <taxon>Hyphomicrobiales</taxon>
        <taxon>Rhizobiaceae</taxon>
        <taxon>Sinorhizobium/Ensifer group</taxon>
        <taxon>Sinorhizobium</taxon>
    </lineage>
</organism>
<evidence type="ECO:0000256" key="3">
    <source>
        <dbReference type="ARBA" id="ARBA00023163"/>
    </source>
</evidence>
<dbReference type="SMART" id="SM00421">
    <property type="entry name" value="HTH_LUXR"/>
    <property type="match status" value="1"/>
</dbReference>
<dbReference type="InterPro" id="IPR016032">
    <property type="entry name" value="Sig_transdc_resp-reg_C-effctor"/>
</dbReference>
<dbReference type="InterPro" id="IPR005143">
    <property type="entry name" value="TF_LuxR_autoind-bd_dom"/>
</dbReference>
<keyword evidence="1" id="KW-0805">Transcription regulation</keyword>
<evidence type="ECO:0000313" key="4">
    <source>
        <dbReference type="EMBL" id="AFJ91632.1"/>
    </source>
</evidence>
<protein>
    <submittedName>
        <fullName evidence="4">LuxR family transcriptional regulator</fullName>
    </submittedName>
</protein>
<dbReference type="SUPFAM" id="SSF75516">
    <property type="entry name" value="Pheromone-binding domain of LuxR-like quorum-sensing transcription factors"/>
    <property type="match status" value="1"/>
</dbReference>
<keyword evidence="2" id="KW-0238">DNA-binding</keyword>
<dbReference type="SUPFAM" id="SSF46894">
    <property type="entry name" value="C-terminal effector domain of the bipartite response regulators"/>
    <property type="match status" value="1"/>
</dbReference>
<evidence type="ECO:0000256" key="2">
    <source>
        <dbReference type="ARBA" id="ARBA00023125"/>
    </source>
</evidence>
<dbReference type="Gene3D" id="1.10.10.10">
    <property type="entry name" value="Winged helix-like DNA-binding domain superfamily/Winged helix DNA-binding domain"/>
    <property type="match status" value="1"/>
</dbReference>
<gene>
    <name evidence="4" type="ORF">pHRC017_0636</name>
</gene>
<dbReference type="Gene3D" id="3.30.450.80">
    <property type="entry name" value="Transcription factor LuxR-like, autoinducer-binding domain"/>
    <property type="match status" value="1"/>
</dbReference>
<keyword evidence="4" id="KW-0614">Plasmid</keyword>
<dbReference type="RefSeq" id="WP_015061546.1">
    <property type="nucleotide sequence ID" value="NZ_WISS01000247.1"/>
</dbReference>
<dbReference type="InterPro" id="IPR036693">
    <property type="entry name" value="TF_LuxR_autoind-bd_dom_sf"/>
</dbReference>
<dbReference type="GO" id="GO:0006355">
    <property type="term" value="P:regulation of DNA-templated transcription"/>
    <property type="evidence" value="ECO:0007669"/>
    <property type="project" value="InterPro"/>
</dbReference>
<dbReference type="PROSITE" id="PS50043">
    <property type="entry name" value="HTH_LUXR_2"/>
    <property type="match status" value="1"/>
</dbReference>
<keyword evidence="3" id="KW-0804">Transcription</keyword>
<dbReference type="AlphaFoldDB" id="I2E2B4"/>
<dbReference type="Pfam" id="PF03472">
    <property type="entry name" value="Autoind_bind"/>
    <property type="match status" value="1"/>
</dbReference>
<dbReference type="PANTHER" id="PTHR44688:SF16">
    <property type="entry name" value="DNA-BINDING TRANSCRIPTIONAL ACTIVATOR DEVR_DOSR"/>
    <property type="match status" value="1"/>
</dbReference>
<proteinExistence type="predicted"/>
<name>I2E2B4_RHIML</name>